<comment type="similarity">
    <text evidence="1 2">Belongs to the outer membrane factor (OMF) (TC 1.B.17) family.</text>
</comment>
<keyword evidence="2" id="KW-0564">Palmitate</keyword>
<feature type="region of interest" description="Disordered" evidence="3">
    <location>
        <begin position="114"/>
        <end position="135"/>
    </location>
</feature>
<dbReference type="Pfam" id="PF02321">
    <property type="entry name" value="OEP"/>
    <property type="match status" value="2"/>
</dbReference>
<dbReference type="EMBL" id="BTFW01000001">
    <property type="protein sequence ID" value="GMM60028.1"/>
    <property type="molecule type" value="Genomic_DNA"/>
</dbReference>
<dbReference type="Gene3D" id="2.20.200.10">
    <property type="entry name" value="Outer membrane efflux proteins (OEP)"/>
    <property type="match status" value="1"/>
</dbReference>
<evidence type="ECO:0000256" key="2">
    <source>
        <dbReference type="RuleBase" id="RU362097"/>
    </source>
</evidence>
<dbReference type="Gene3D" id="1.20.1600.10">
    <property type="entry name" value="Outer membrane efflux proteins (OEP)"/>
    <property type="match status" value="1"/>
</dbReference>
<proteinExistence type="inferred from homology"/>
<sequence>MAKARWRPLAGAAGILTLAQGLAGCSFAPHYEPPKVALAPKFDGMGPWVPANPAQDMPSETWWTAYQDPQLDALEQRLLTDSPSLAAALARHDRARAMLREARADLFPQVGLGGTLTANRQSDQRPLRSNGSLQPDYYGAHTVSASGSYEADVWGRVRANISAGRADAQAAADDLADTRLQLQAELAEGYIVLRGQDREIELLTSTVAAYSRADHMTERRFAGGIANGMEIGQSGAQLAEAKAALAEARNARALAEHAVATLVGTPATGFSVPASARPLPMPEVPVSVPSTLLERRPDIAAAERRVAAANQRIGVAKAAFFPSLLLGGQIGTQTTSVANLFTAPTTFWSIGPNVAFTLLDGGRRHARVREARADWEAAAATYRGKVLSAVQDVEDGLSQLHHLGDEAMAETRAAQQAGQVETLATRRYERGAVSYLDVVNAQTTALRTRQQAIRVETRRLQASVRLFRAVGGGWSLRTPGKADANAAALPATVPATKGAEPGKG</sequence>
<keyword evidence="2" id="KW-0732">Signal</keyword>
<organism evidence="4 5">
    <name type="scientific">Novosphingobium pituita</name>
    <dbReference type="NCBI Taxonomy" id="3056842"/>
    <lineage>
        <taxon>Bacteria</taxon>
        <taxon>Pseudomonadati</taxon>
        <taxon>Pseudomonadota</taxon>
        <taxon>Alphaproteobacteria</taxon>
        <taxon>Sphingomonadales</taxon>
        <taxon>Sphingomonadaceae</taxon>
        <taxon>Novosphingobium</taxon>
    </lineage>
</organism>
<dbReference type="NCBIfam" id="TIGR01845">
    <property type="entry name" value="outer_NodT"/>
    <property type="match status" value="1"/>
</dbReference>
<keyword evidence="2" id="KW-1134">Transmembrane beta strand</keyword>
<comment type="subcellular location">
    <subcellularLocation>
        <location evidence="2">Cell membrane</location>
        <topology evidence="2">Lipid-anchor</topology>
    </subcellularLocation>
</comment>
<protein>
    <submittedName>
        <fullName evidence="4">Efflux transporter outer membrane subunit</fullName>
    </submittedName>
</protein>
<dbReference type="PANTHER" id="PTHR30203:SF33">
    <property type="entry name" value="BLR4455 PROTEIN"/>
    <property type="match status" value="1"/>
</dbReference>
<dbReference type="PANTHER" id="PTHR30203">
    <property type="entry name" value="OUTER MEMBRANE CATION EFFLUX PROTEIN"/>
    <property type="match status" value="1"/>
</dbReference>
<dbReference type="SUPFAM" id="SSF56954">
    <property type="entry name" value="Outer membrane efflux proteins (OEP)"/>
    <property type="match status" value="1"/>
</dbReference>
<accession>A0ABQ6P453</accession>
<keyword evidence="2" id="KW-0449">Lipoprotein</keyword>
<evidence type="ECO:0000256" key="3">
    <source>
        <dbReference type="SAM" id="MobiDB-lite"/>
    </source>
</evidence>
<keyword evidence="2" id="KW-0812">Transmembrane</keyword>
<evidence type="ECO:0000256" key="1">
    <source>
        <dbReference type="ARBA" id="ARBA00007613"/>
    </source>
</evidence>
<evidence type="ECO:0000313" key="4">
    <source>
        <dbReference type="EMBL" id="GMM60028.1"/>
    </source>
</evidence>
<dbReference type="PROSITE" id="PS51257">
    <property type="entry name" value="PROKAR_LIPOPROTEIN"/>
    <property type="match status" value="1"/>
</dbReference>
<dbReference type="InterPro" id="IPR003423">
    <property type="entry name" value="OMP_efflux"/>
</dbReference>
<dbReference type="RefSeq" id="WP_317973852.1">
    <property type="nucleotide sequence ID" value="NZ_BTFW01000001.1"/>
</dbReference>
<feature type="signal peptide" evidence="2">
    <location>
        <begin position="1"/>
        <end position="23"/>
    </location>
</feature>
<evidence type="ECO:0000313" key="5">
    <source>
        <dbReference type="Proteomes" id="UP001187221"/>
    </source>
</evidence>
<gene>
    <name evidence="4" type="ORF">NUTIK01_08050</name>
</gene>
<comment type="caution">
    <text evidence="4">The sequence shown here is derived from an EMBL/GenBank/DDBJ whole genome shotgun (WGS) entry which is preliminary data.</text>
</comment>
<reference evidence="4 5" key="1">
    <citation type="submission" date="2023-06" db="EMBL/GenBank/DDBJ databases">
        <title>Draft genome sequence of Novosphingobium sp. strain IK01.</title>
        <authorList>
            <person name="Hatamoto M."/>
            <person name="Ikarashi T."/>
            <person name="Yamaguchi T."/>
        </authorList>
    </citation>
    <scope>NUCLEOTIDE SEQUENCE [LARGE SCALE GENOMIC DNA]</scope>
    <source>
        <strain evidence="4 5">IK01</strain>
    </source>
</reference>
<feature type="chain" id="PRO_5044962412" evidence="2">
    <location>
        <begin position="24"/>
        <end position="504"/>
    </location>
</feature>
<dbReference type="Proteomes" id="UP001187221">
    <property type="component" value="Unassembled WGS sequence"/>
</dbReference>
<keyword evidence="2" id="KW-0472">Membrane</keyword>
<name>A0ABQ6P453_9SPHN</name>
<keyword evidence="5" id="KW-1185">Reference proteome</keyword>
<dbReference type="InterPro" id="IPR010131">
    <property type="entry name" value="MdtP/NodT-like"/>
</dbReference>